<protein>
    <submittedName>
        <fullName evidence="1">Uncharacterized protein</fullName>
    </submittedName>
</protein>
<keyword evidence="2" id="KW-1185">Reference proteome</keyword>
<reference evidence="2" key="1">
    <citation type="journal article" date="2019" name="Int. J. Syst. Evol. Microbiol.">
        <title>The Global Catalogue of Microorganisms (GCM) 10K type strain sequencing project: providing services to taxonomists for standard genome sequencing and annotation.</title>
        <authorList>
            <consortium name="The Broad Institute Genomics Platform"/>
            <consortium name="The Broad Institute Genome Sequencing Center for Infectious Disease"/>
            <person name="Wu L."/>
            <person name="Ma J."/>
        </authorList>
    </citation>
    <scope>NUCLEOTIDE SEQUENCE [LARGE SCALE GENOMIC DNA]</scope>
    <source>
        <strain evidence="2">JCM 16540</strain>
    </source>
</reference>
<evidence type="ECO:0000313" key="2">
    <source>
        <dbReference type="Proteomes" id="UP001500767"/>
    </source>
</evidence>
<dbReference type="EMBL" id="BAAAYR010000001">
    <property type="protein sequence ID" value="GAA3552288.1"/>
    <property type="molecule type" value="Genomic_DNA"/>
</dbReference>
<name>A0ABP6WMM9_9ACTN</name>
<organism evidence="1 2">
    <name type="scientific">Microlunatus spumicola</name>
    <dbReference type="NCBI Taxonomy" id="81499"/>
    <lineage>
        <taxon>Bacteria</taxon>
        <taxon>Bacillati</taxon>
        <taxon>Actinomycetota</taxon>
        <taxon>Actinomycetes</taxon>
        <taxon>Propionibacteriales</taxon>
        <taxon>Propionibacteriaceae</taxon>
        <taxon>Microlunatus</taxon>
    </lineage>
</organism>
<gene>
    <name evidence="1" type="ORF">GCM10022197_04100</name>
</gene>
<sequence length="192" mass="20995">MWLNLEVGTARSLQRLARVRIDVPDHTDLRRHGRRALVVEAAHTCLPEAAVESLPEVARSEVEAGLSGRLRARIAGTDVLDPALLLLRDELVVELGGTADTTGALTLLDRVYARRLLRRQVPPVVAASCLAWYGHWRRSSGGPSLDVARDLLHAVESWKADPSRRSDYDAQIIDSARELSGGDPTALEDAIV</sequence>
<comment type="caution">
    <text evidence="1">The sequence shown here is derived from an EMBL/GenBank/DDBJ whole genome shotgun (WGS) entry which is preliminary data.</text>
</comment>
<accession>A0ABP6WMM9</accession>
<dbReference type="Proteomes" id="UP001500767">
    <property type="component" value="Unassembled WGS sequence"/>
</dbReference>
<proteinExistence type="predicted"/>
<dbReference type="RefSeq" id="WP_204912467.1">
    <property type="nucleotide sequence ID" value="NZ_BAAAYR010000001.1"/>
</dbReference>
<evidence type="ECO:0000313" key="1">
    <source>
        <dbReference type="EMBL" id="GAA3552288.1"/>
    </source>
</evidence>